<evidence type="ECO:0000313" key="3">
    <source>
        <dbReference type="Proteomes" id="UP000470213"/>
    </source>
</evidence>
<feature type="coiled-coil region" evidence="1">
    <location>
        <begin position="20"/>
        <end position="58"/>
    </location>
</feature>
<accession>A0A7X5LJ79</accession>
<organism evidence="2 3">
    <name type="scientific">Alteromonas profundi</name>
    <dbReference type="NCBI Taxonomy" id="2696062"/>
    <lineage>
        <taxon>Bacteria</taxon>
        <taxon>Pseudomonadati</taxon>
        <taxon>Pseudomonadota</taxon>
        <taxon>Gammaproteobacteria</taxon>
        <taxon>Alteromonadales</taxon>
        <taxon>Alteromonadaceae</taxon>
        <taxon>Alteromonas/Salinimonas group</taxon>
        <taxon>Alteromonas</taxon>
    </lineage>
</organism>
<dbReference type="Proteomes" id="UP000470213">
    <property type="component" value="Unassembled WGS sequence"/>
</dbReference>
<evidence type="ECO:0000313" key="2">
    <source>
        <dbReference type="EMBL" id="NDV90366.1"/>
    </source>
</evidence>
<gene>
    <name evidence="2" type="ORF">GTH32_04045</name>
</gene>
<protein>
    <submittedName>
        <fullName evidence="2">Uncharacterized protein</fullName>
    </submittedName>
</protein>
<comment type="caution">
    <text evidence="2">The sequence shown here is derived from an EMBL/GenBank/DDBJ whole genome shotgun (WGS) entry which is preliminary data.</text>
</comment>
<sequence>MYLLDDNFDLAVSTLEPLMYEEITQLNDEAKEALAQIKRKKDKRLDELLAKLEKQIRKRA</sequence>
<keyword evidence="3" id="KW-1185">Reference proteome</keyword>
<evidence type="ECO:0000256" key="1">
    <source>
        <dbReference type="SAM" id="Coils"/>
    </source>
</evidence>
<reference evidence="2 3" key="1">
    <citation type="submission" date="2020-01" db="EMBL/GenBank/DDBJ databases">
        <authorList>
            <person name="Chen J."/>
            <person name="Zhu S."/>
            <person name="Yang J."/>
        </authorList>
    </citation>
    <scope>NUCLEOTIDE SEQUENCE [LARGE SCALE GENOMIC DNA]</scope>
    <source>
        <strain evidence="2 3">345S023</strain>
    </source>
</reference>
<proteinExistence type="predicted"/>
<dbReference type="EMBL" id="JAAAWN010000004">
    <property type="protein sequence ID" value="NDV90366.1"/>
    <property type="molecule type" value="Genomic_DNA"/>
</dbReference>
<name>A0A7X5LJ79_9ALTE</name>
<dbReference type="RefSeq" id="WP_163083964.1">
    <property type="nucleotide sequence ID" value="NZ_JAAAWN010000004.1"/>
</dbReference>
<dbReference type="AlphaFoldDB" id="A0A7X5LJ79"/>
<keyword evidence="1" id="KW-0175">Coiled coil</keyword>